<feature type="transmembrane region" description="Helical" evidence="7">
    <location>
        <begin position="107"/>
        <end position="125"/>
    </location>
</feature>
<comment type="subcellular location">
    <subcellularLocation>
        <location evidence="1">Cell membrane</location>
        <topology evidence="1">Multi-pass membrane protein</topology>
    </subcellularLocation>
</comment>
<evidence type="ECO:0000256" key="3">
    <source>
        <dbReference type="ARBA" id="ARBA00022679"/>
    </source>
</evidence>
<keyword evidence="5 7" id="KW-1133">Transmembrane helix</keyword>
<feature type="transmembrane region" description="Helical" evidence="7">
    <location>
        <begin position="49"/>
        <end position="72"/>
    </location>
</feature>
<feature type="transmembrane region" description="Helical" evidence="7">
    <location>
        <begin position="167"/>
        <end position="185"/>
    </location>
</feature>
<keyword evidence="4 7" id="KW-0812">Transmembrane</keyword>
<evidence type="ECO:0000256" key="6">
    <source>
        <dbReference type="ARBA" id="ARBA00023136"/>
    </source>
</evidence>
<reference evidence="8" key="1">
    <citation type="submission" date="2018-05" db="EMBL/GenBank/DDBJ databases">
        <authorList>
            <person name="Lanie J.A."/>
            <person name="Ng W.-L."/>
            <person name="Kazmierczak K.M."/>
            <person name="Andrzejewski T.M."/>
            <person name="Davidsen T.M."/>
            <person name="Wayne K.J."/>
            <person name="Tettelin H."/>
            <person name="Glass J.I."/>
            <person name="Rusch D."/>
            <person name="Podicherti R."/>
            <person name="Tsui H.-C.T."/>
            <person name="Winkler M.E."/>
        </authorList>
    </citation>
    <scope>NUCLEOTIDE SEQUENCE</scope>
</reference>
<keyword evidence="3" id="KW-0808">Transferase</keyword>
<feature type="transmembrane region" description="Helical" evidence="7">
    <location>
        <begin position="191"/>
        <end position="208"/>
    </location>
</feature>
<dbReference type="GO" id="GO:0071555">
    <property type="term" value="P:cell wall organization"/>
    <property type="evidence" value="ECO:0007669"/>
    <property type="project" value="TreeGrafter"/>
</dbReference>
<keyword evidence="2" id="KW-1003">Cell membrane</keyword>
<dbReference type="Pfam" id="PF00953">
    <property type="entry name" value="Glycos_transf_4"/>
    <property type="match status" value="1"/>
</dbReference>
<evidence type="ECO:0000313" key="8">
    <source>
        <dbReference type="EMBL" id="SVC82651.1"/>
    </source>
</evidence>
<feature type="transmembrane region" description="Helical" evidence="7">
    <location>
        <begin position="6"/>
        <end position="28"/>
    </location>
</feature>
<organism evidence="8">
    <name type="scientific">marine metagenome</name>
    <dbReference type="NCBI Taxonomy" id="408172"/>
    <lineage>
        <taxon>unclassified sequences</taxon>
        <taxon>metagenomes</taxon>
        <taxon>ecological metagenomes</taxon>
    </lineage>
</organism>
<dbReference type="GO" id="GO:0005886">
    <property type="term" value="C:plasma membrane"/>
    <property type="evidence" value="ECO:0007669"/>
    <property type="project" value="UniProtKB-SubCell"/>
</dbReference>
<feature type="transmembrane region" description="Helical" evidence="7">
    <location>
        <begin position="137"/>
        <end position="155"/>
    </location>
</feature>
<gene>
    <name evidence="8" type="ORF">METZ01_LOCUS335505</name>
</gene>
<name>A0A382QEI1_9ZZZZ</name>
<dbReference type="EMBL" id="UINC01113199">
    <property type="protein sequence ID" value="SVC82651.1"/>
    <property type="molecule type" value="Genomic_DNA"/>
</dbReference>
<evidence type="ECO:0000256" key="5">
    <source>
        <dbReference type="ARBA" id="ARBA00022989"/>
    </source>
</evidence>
<dbReference type="GO" id="GO:0016780">
    <property type="term" value="F:phosphotransferase activity, for other substituted phosphate groups"/>
    <property type="evidence" value="ECO:0007669"/>
    <property type="project" value="InterPro"/>
</dbReference>
<evidence type="ECO:0000256" key="4">
    <source>
        <dbReference type="ARBA" id="ARBA00022692"/>
    </source>
</evidence>
<proteinExistence type="predicted"/>
<dbReference type="CDD" id="cd06912">
    <property type="entry name" value="GT_MraY_like"/>
    <property type="match status" value="1"/>
</dbReference>
<feature type="non-terminal residue" evidence="8">
    <location>
        <position position="259"/>
    </location>
</feature>
<feature type="transmembrane region" description="Helical" evidence="7">
    <location>
        <begin position="78"/>
        <end position="95"/>
    </location>
</feature>
<dbReference type="GO" id="GO:0009103">
    <property type="term" value="P:lipopolysaccharide biosynthetic process"/>
    <property type="evidence" value="ECO:0007669"/>
    <property type="project" value="TreeGrafter"/>
</dbReference>
<dbReference type="InterPro" id="IPR000715">
    <property type="entry name" value="Glycosyl_transferase_4"/>
</dbReference>
<dbReference type="GO" id="GO:0044038">
    <property type="term" value="P:cell wall macromolecule biosynthetic process"/>
    <property type="evidence" value="ECO:0007669"/>
    <property type="project" value="TreeGrafter"/>
</dbReference>
<dbReference type="PANTHER" id="PTHR22926:SF3">
    <property type="entry name" value="UNDECAPRENYL-PHOSPHATE ALPHA-N-ACETYLGLUCOSAMINYL 1-PHOSPHATE TRANSFERASE"/>
    <property type="match status" value="1"/>
</dbReference>
<evidence type="ECO:0000256" key="2">
    <source>
        <dbReference type="ARBA" id="ARBA00022475"/>
    </source>
</evidence>
<sequence>MDLNNLVLFFILISFGLFFYKYFLLILNKYSLKLLIDDDLKKPQAFHEFPISTSGGIGIFFSFLILCLYLFLSKQIIYYEYLSFCTLFFILGLIDDLKLNIRPKLRLILMIGLLIVLVISNKFYIESTGIKFLNRFLEIDIFALFFICLCFLFIINGSNLIDGYNGLLGIHTLVILINLSFVNYFNGNNNLAFFIFCEILIILVFLKYNFPKATLFLGDSGSYFLGIFIAISTIKTSIANPGISPFYFCILLFYLFFEV</sequence>
<dbReference type="PANTHER" id="PTHR22926">
    <property type="entry name" value="PHOSPHO-N-ACETYLMURAMOYL-PENTAPEPTIDE-TRANSFERASE"/>
    <property type="match status" value="1"/>
</dbReference>
<keyword evidence="6 7" id="KW-0472">Membrane</keyword>
<protein>
    <submittedName>
        <fullName evidence="8">Uncharacterized protein</fullName>
    </submittedName>
</protein>
<dbReference type="AlphaFoldDB" id="A0A382QEI1"/>
<evidence type="ECO:0000256" key="1">
    <source>
        <dbReference type="ARBA" id="ARBA00004651"/>
    </source>
</evidence>
<accession>A0A382QEI1</accession>
<feature type="transmembrane region" description="Helical" evidence="7">
    <location>
        <begin position="238"/>
        <end position="257"/>
    </location>
</feature>
<evidence type="ECO:0000256" key="7">
    <source>
        <dbReference type="SAM" id="Phobius"/>
    </source>
</evidence>